<evidence type="ECO:0000256" key="5">
    <source>
        <dbReference type="ARBA" id="ARBA00038514"/>
    </source>
</evidence>
<dbReference type="RefSeq" id="WP_120135223.1">
    <property type="nucleotide sequence ID" value="NZ_RAHH01000051.1"/>
</dbReference>
<evidence type="ECO:0000256" key="1">
    <source>
        <dbReference type="ARBA" id="ARBA00004141"/>
    </source>
</evidence>
<evidence type="ECO:0000256" key="2">
    <source>
        <dbReference type="ARBA" id="ARBA00022692"/>
    </source>
</evidence>
<dbReference type="GO" id="GO:0022857">
    <property type="term" value="F:transmembrane transporter activity"/>
    <property type="evidence" value="ECO:0007669"/>
    <property type="project" value="InterPro"/>
</dbReference>
<name>A0A419N261_9GAMM</name>
<comment type="subcellular location">
    <subcellularLocation>
        <location evidence="1">Membrane</location>
        <topology evidence="1">Multi-pass membrane protein</topology>
    </subcellularLocation>
</comment>
<feature type="transmembrane region" description="Helical" evidence="6">
    <location>
        <begin position="316"/>
        <end position="334"/>
    </location>
</feature>
<dbReference type="Pfam" id="PF07690">
    <property type="entry name" value="MFS_1"/>
    <property type="match status" value="1"/>
</dbReference>
<organism evidence="8 9">
    <name type="scientific">Rahnella woolbedingensis</name>
    <dbReference type="NCBI Taxonomy" id="1510574"/>
    <lineage>
        <taxon>Bacteria</taxon>
        <taxon>Pseudomonadati</taxon>
        <taxon>Pseudomonadota</taxon>
        <taxon>Gammaproteobacteria</taxon>
        <taxon>Enterobacterales</taxon>
        <taxon>Yersiniaceae</taxon>
        <taxon>Rahnella</taxon>
    </lineage>
</organism>
<reference evidence="8 9" key="1">
    <citation type="submission" date="2018-09" db="EMBL/GenBank/DDBJ databases">
        <authorList>
            <person name="Le Fleche-Mateos A."/>
        </authorList>
    </citation>
    <scope>NUCLEOTIDE SEQUENCE [LARGE SCALE GENOMIC DNA]</scope>
    <source>
        <strain evidence="8 9">DSM 27399</strain>
    </source>
</reference>
<feature type="transmembrane region" description="Helical" evidence="6">
    <location>
        <begin position="241"/>
        <end position="264"/>
    </location>
</feature>
<evidence type="ECO:0000313" key="8">
    <source>
        <dbReference type="EMBL" id="RJT32664.1"/>
    </source>
</evidence>
<dbReference type="PROSITE" id="PS50850">
    <property type="entry name" value="MFS"/>
    <property type="match status" value="1"/>
</dbReference>
<evidence type="ECO:0000256" key="3">
    <source>
        <dbReference type="ARBA" id="ARBA00022989"/>
    </source>
</evidence>
<evidence type="ECO:0000256" key="6">
    <source>
        <dbReference type="SAM" id="Phobius"/>
    </source>
</evidence>
<dbReference type="PANTHER" id="PTHR11662">
    <property type="entry name" value="SOLUTE CARRIER FAMILY 17"/>
    <property type="match status" value="1"/>
</dbReference>
<feature type="transmembrane region" description="Helical" evidence="6">
    <location>
        <begin position="284"/>
        <end position="304"/>
    </location>
</feature>
<comment type="caution">
    <text evidence="8">The sequence shown here is derived from an EMBL/GenBank/DDBJ whole genome shotgun (WGS) entry which is preliminary data.</text>
</comment>
<feature type="transmembrane region" description="Helical" evidence="6">
    <location>
        <begin position="47"/>
        <end position="68"/>
    </location>
</feature>
<feature type="domain" description="Major facilitator superfamily (MFS) profile" evidence="7">
    <location>
        <begin position="10"/>
        <end position="429"/>
    </location>
</feature>
<evidence type="ECO:0000256" key="4">
    <source>
        <dbReference type="ARBA" id="ARBA00023136"/>
    </source>
</evidence>
<dbReference type="AlphaFoldDB" id="A0A419N261"/>
<keyword evidence="2 6" id="KW-0812">Transmembrane</keyword>
<dbReference type="SUPFAM" id="SSF103473">
    <property type="entry name" value="MFS general substrate transporter"/>
    <property type="match status" value="1"/>
</dbReference>
<dbReference type="PIRSF" id="PIRSF002808">
    <property type="entry name" value="Hexose_phosphate_transp"/>
    <property type="match status" value="1"/>
</dbReference>
<feature type="transmembrane region" description="Helical" evidence="6">
    <location>
        <begin position="145"/>
        <end position="167"/>
    </location>
</feature>
<dbReference type="Proteomes" id="UP000284908">
    <property type="component" value="Unassembled WGS sequence"/>
</dbReference>
<dbReference type="Gene3D" id="1.20.1250.20">
    <property type="entry name" value="MFS general substrate transporter like domains"/>
    <property type="match status" value="2"/>
</dbReference>
<keyword evidence="9" id="KW-1185">Reference proteome</keyword>
<proteinExistence type="inferred from homology"/>
<protein>
    <submittedName>
        <fullName evidence="8">MFS transporter</fullName>
    </submittedName>
</protein>
<feature type="transmembrane region" description="Helical" evidence="6">
    <location>
        <begin position="75"/>
        <end position="93"/>
    </location>
</feature>
<dbReference type="InterPro" id="IPR050382">
    <property type="entry name" value="MFS_Na/Anion_cotransporter"/>
</dbReference>
<feature type="transmembrane region" description="Helical" evidence="6">
    <location>
        <begin position="173"/>
        <end position="191"/>
    </location>
</feature>
<accession>A0A419N261</accession>
<dbReference type="EMBL" id="RAHH01000051">
    <property type="protein sequence ID" value="RJT32664.1"/>
    <property type="molecule type" value="Genomic_DNA"/>
</dbReference>
<feature type="transmembrane region" description="Helical" evidence="6">
    <location>
        <begin position="374"/>
        <end position="397"/>
    </location>
</feature>
<feature type="transmembrane region" description="Helical" evidence="6">
    <location>
        <begin position="340"/>
        <end position="362"/>
    </location>
</feature>
<dbReference type="InterPro" id="IPR036259">
    <property type="entry name" value="MFS_trans_sf"/>
</dbReference>
<sequence>MKATKSRFFILSLLFIVTAINYMDRANLAVAGSKIQSEFDLSATQLGLLFSMFTWFYAASQIPVGYVLDRIGSRILYGSAIILWSIFTFLMGFSSHHLFTTATASFLMLLGCRALIGIAEAPSFPSNTKIIATWFPDHERARATAIYSSAQYIGLALLTPALSYVVAEYGWEMSFYLSGGAGILFGIYWLMKYRDPQHSTGTNQQELNYIREGGGYGSTNQASVSEKVRWKDIKYFLKQRTIWGLFIAQFACSSTLYFFLTWFIVYLEKGLHLSITKAGIGASFPYLMAMAGVLCGGTLSDMLLKKGKSRTLARKLPVMAGLCLTMVICLVNFFEDQPTVAIAILSVAFFANAFSNLGWVVWSDVIPRNFIGTMGGCLNICGNLSGIVSPIVIGVILQRTNNFQYAMWYIAAVALAGLLAYTFLVGKIEVIVPPKSDIPNKHRADSNQQKITGALK</sequence>
<gene>
    <name evidence="8" type="ORF">D6C13_24445</name>
</gene>
<dbReference type="InterPro" id="IPR011701">
    <property type="entry name" value="MFS"/>
</dbReference>
<dbReference type="InterPro" id="IPR020846">
    <property type="entry name" value="MFS_dom"/>
</dbReference>
<keyword evidence="3 6" id="KW-1133">Transmembrane helix</keyword>
<dbReference type="OrthoDB" id="9771451at2"/>
<feature type="transmembrane region" description="Helical" evidence="6">
    <location>
        <begin position="403"/>
        <end position="425"/>
    </location>
</feature>
<dbReference type="CDD" id="cd17319">
    <property type="entry name" value="MFS_ExuT_GudP_like"/>
    <property type="match status" value="1"/>
</dbReference>
<evidence type="ECO:0000313" key="9">
    <source>
        <dbReference type="Proteomes" id="UP000284908"/>
    </source>
</evidence>
<evidence type="ECO:0000259" key="7">
    <source>
        <dbReference type="PROSITE" id="PS50850"/>
    </source>
</evidence>
<dbReference type="GO" id="GO:0016020">
    <property type="term" value="C:membrane"/>
    <property type="evidence" value="ECO:0007669"/>
    <property type="project" value="UniProtKB-SubCell"/>
</dbReference>
<keyword evidence="4 6" id="KW-0472">Membrane</keyword>
<dbReference type="InterPro" id="IPR000849">
    <property type="entry name" value="Sugar_P_transporter"/>
</dbReference>
<dbReference type="PANTHER" id="PTHR11662:SF333">
    <property type="entry name" value="D-GALACTONATE TRANSPORTER"/>
    <property type="match status" value="1"/>
</dbReference>
<feature type="transmembrane region" description="Helical" evidence="6">
    <location>
        <begin position="99"/>
        <end position="124"/>
    </location>
</feature>
<comment type="similarity">
    <text evidence="5">Belongs to the major facilitator superfamily. Phthalate permease family.</text>
</comment>